<dbReference type="PANTHER" id="PTHR13414">
    <property type="entry name" value="HUEL-CATION TRANSPORTER"/>
    <property type="match status" value="1"/>
</dbReference>
<feature type="domain" description="Cation efflux protein transmembrane" evidence="8">
    <location>
        <begin position="105"/>
        <end position="316"/>
    </location>
</feature>
<proteinExistence type="inferred from homology"/>
<comment type="similarity">
    <text evidence="2">Belongs to the cation diffusion facilitator (CDF) transporter (TC 2.A.4) family. SLC30A subfamily.</text>
</comment>
<name>A0ABD2J724_9BILA</name>
<dbReference type="Proteomes" id="UP001620626">
    <property type="component" value="Unassembled WGS sequence"/>
</dbReference>
<dbReference type="Gene3D" id="1.20.1510.10">
    <property type="entry name" value="Cation efflux protein transmembrane domain"/>
    <property type="match status" value="1"/>
</dbReference>
<dbReference type="SUPFAM" id="SSF161111">
    <property type="entry name" value="Cation efflux protein transmembrane domain-like"/>
    <property type="match status" value="1"/>
</dbReference>
<dbReference type="InterPro" id="IPR002524">
    <property type="entry name" value="Cation_efflux"/>
</dbReference>
<keyword evidence="4" id="KW-0812">Transmembrane</keyword>
<dbReference type="InterPro" id="IPR040177">
    <property type="entry name" value="SLC30A9"/>
</dbReference>
<evidence type="ECO:0000256" key="7">
    <source>
        <dbReference type="SAM" id="MobiDB-lite"/>
    </source>
</evidence>
<dbReference type="EMBL" id="JBICBT010001054">
    <property type="protein sequence ID" value="KAL3085818.1"/>
    <property type="molecule type" value="Genomic_DNA"/>
</dbReference>
<keyword evidence="3" id="KW-0813">Transport</keyword>
<organism evidence="9 10">
    <name type="scientific">Heterodera trifolii</name>
    <dbReference type="NCBI Taxonomy" id="157864"/>
    <lineage>
        <taxon>Eukaryota</taxon>
        <taxon>Metazoa</taxon>
        <taxon>Ecdysozoa</taxon>
        <taxon>Nematoda</taxon>
        <taxon>Chromadorea</taxon>
        <taxon>Rhabditida</taxon>
        <taxon>Tylenchina</taxon>
        <taxon>Tylenchomorpha</taxon>
        <taxon>Tylenchoidea</taxon>
        <taxon>Heteroderidae</taxon>
        <taxon>Heteroderinae</taxon>
        <taxon>Heterodera</taxon>
    </lineage>
</organism>
<comment type="subcellular location">
    <subcellularLocation>
        <location evidence="1">Membrane</location>
        <topology evidence="1">Multi-pass membrane protein</topology>
    </subcellularLocation>
</comment>
<dbReference type="Pfam" id="PF01545">
    <property type="entry name" value="Cation_efflux"/>
    <property type="match status" value="1"/>
</dbReference>
<gene>
    <name evidence="9" type="ORF">niasHT_034226</name>
</gene>
<reference evidence="9 10" key="1">
    <citation type="submission" date="2024-10" db="EMBL/GenBank/DDBJ databases">
        <authorList>
            <person name="Kim D."/>
        </authorList>
    </citation>
    <scope>NUCLEOTIDE SEQUENCE [LARGE SCALE GENOMIC DNA]</scope>
    <source>
        <strain evidence="9">BH-2024</strain>
    </source>
</reference>
<dbReference type="GO" id="GO:0016020">
    <property type="term" value="C:membrane"/>
    <property type="evidence" value="ECO:0007669"/>
    <property type="project" value="UniProtKB-SubCell"/>
</dbReference>
<accession>A0ABD2J724</accession>
<dbReference type="PANTHER" id="PTHR13414:SF9">
    <property type="entry name" value="PROTON-COUPLED ZINC ANTIPORTER SLC30A9, MITOCHONDRIAL"/>
    <property type="match status" value="1"/>
</dbReference>
<evidence type="ECO:0000256" key="2">
    <source>
        <dbReference type="ARBA" id="ARBA00008873"/>
    </source>
</evidence>
<dbReference type="AlphaFoldDB" id="A0ABD2J724"/>
<evidence type="ECO:0000256" key="3">
    <source>
        <dbReference type="ARBA" id="ARBA00022448"/>
    </source>
</evidence>
<keyword evidence="10" id="KW-1185">Reference proteome</keyword>
<dbReference type="NCBIfam" id="TIGR01297">
    <property type="entry name" value="CDF"/>
    <property type="match status" value="1"/>
</dbReference>
<dbReference type="InterPro" id="IPR027469">
    <property type="entry name" value="Cation_efflux_TMD_sf"/>
</dbReference>
<evidence type="ECO:0000259" key="8">
    <source>
        <dbReference type="Pfam" id="PF01545"/>
    </source>
</evidence>
<sequence length="436" mass="48192">MLLPIRFFVLKICQQNGRNGKFVSLLTAALHRELSPPHFRRFFASTTSASSDDGLGIGTTKSTEASSSAKQRHIRPKLSDQAWIRLRQRLTMLSHSKTKDANRVVKVALFANLADFAIKFSAYLMTQSNSLMAESIHSALDMTNQICLLIGNHIAMRNPDPGHPYGYSFSVPFVSSLISGCAIFGFGCGLSVYSGIVGVLNPTSLESLPIALGMLCCSAALQTVSLWRAVREIRVQANRENAAFFAYVRSPKMDPSLKVVLYEDASSILGVSVAFLMVSLSHFTGLSAFDSVGSILIGLLLGNAAVQIIFANANHLVGRSLPENQIRDIVAMMEQEPIVRKVHDVKATYVGVSDSVFKAEIEYDGREITKAYLQEKCNLTQMLKEVNAFKTEKELTEFMMNHGEKLVDRMGDDVDLLEERVQEKHPSVRHLDLEPM</sequence>
<keyword evidence="6" id="KW-0472">Membrane</keyword>
<evidence type="ECO:0000256" key="1">
    <source>
        <dbReference type="ARBA" id="ARBA00004141"/>
    </source>
</evidence>
<comment type="caution">
    <text evidence="9">The sequence shown here is derived from an EMBL/GenBank/DDBJ whole genome shotgun (WGS) entry which is preliminary data.</text>
</comment>
<protein>
    <recommendedName>
        <fullName evidence="8">Cation efflux protein transmembrane domain-containing protein</fullName>
    </recommendedName>
</protein>
<evidence type="ECO:0000256" key="5">
    <source>
        <dbReference type="ARBA" id="ARBA00022989"/>
    </source>
</evidence>
<feature type="compositionally biased region" description="Low complexity" evidence="7">
    <location>
        <begin position="59"/>
        <end position="69"/>
    </location>
</feature>
<evidence type="ECO:0000256" key="4">
    <source>
        <dbReference type="ARBA" id="ARBA00022692"/>
    </source>
</evidence>
<evidence type="ECO:0000313" key="10">
    <source>
        <dbReference type="Proteomes" id="UP001620626"/>
    </source>
</evidence>
<keyword evidence="5" id="KW-1133">Transmembrane helix</keyword>
<evidence type="ECO:0000256" key="6">
    <source>
        <dbReference type="ARBA" id="ARBA00023136"/>
    </source>
</evidence>
<evidence type="ECO:0000313" key="9">
    <source>
        <dbReference type="EMBL" id="KAL3085818.1"/>
    </source>
</evidence>
<feature type="region of interest" description="Disordered" evidence="7">
    <location>
        <begin position="48"/>
        <end position="74"/>
    </location>
</feature>
<dbReference type="InterPro" id="IPR058533">
    <property type="entry name" value="Cation_efflux_TM"/>
</dbReference>